<dbReference type="CDD" id="cd22762">
    <property type="entry name" value="OTU_fungi_OTU2-like"/>
    <property type="match status" value="1"/>
</dbReference>
<keyword evidence="4" id="KW-1185">Reference proteome</keyword>
<accession>G0V8L8</accession>
<evidence type="ECO:0000313" key="4">
    <source>
        <dbReference type="Proteomes" id="UP000001640"/>
    </source>
</evidence>
<feature type="domain" description="OTU" evidence="2">
    <location>
        <begin position="154"/>
        <end position="292"/>
    </location>
</feature>
<dbReference type="EMBL" id="HE576752">
    <property type="protein sequence ID" value="CCC67817.1"/>
    <property type="molecule type" value="Genomic_DNA"/>
</dbReference>
<dbReference type="InterPro" id="IPR038765">
    <property type="entry name" value="Papain-like_cys_pep_sf"/>
</dbReference>
<dbReference type="OrthoDB" id="415023at2759"/>
<dbReference type="PANTHER" id="PTHR12419:SF10">
    <property type="entry name" value="DEUBIQUITINASE OTUD6B"/>
    <property type="match status" value="1"/>
</dbReference>
<dbReference type="RefSeq" id="XP_003674197.1">
    <property type="nucleotide sequence ID" value="XM_003674149.1"/>
</dbReference>
<evidence type="ECO:0000313" key="3">
    <source>
        <dbReference type="EMBL" id="CCC67817.1"/>
    </source>
</evidence>
<dbReference type="STRING" id="1064592.G0V8L8"/>
<dbReference type="Pfam" id="PF02338">
    <property type="entry name" value="OTU"/>
    <property type="match status" value="1"/>
</dbReference>
<dbReference type="InParanoid" id="G0V8L8"/>
<dbReference type="GeneID" id="96901295"/>
<dbReference type="InterPro" id="IPR003323">
    <property type="entry name" value="OTU_dom"/>
</dbReference>
<dbReference type="SUPFAM" id="SSF54001">
    <property type="entry name" value="Cysteine proteinases"/>
    <property type="match status" value="1"/>
</dbReference>
<dbReference type="InterPro" id="IPR050704">
    <property type="entry name" value="Peptidase_C85-like"/>
</dbReference>
<evidence type="ECO:0000259" key="2">
    <source>
        <dbReference type="PROSITE" id="PS50802"/>
    </source>
</evidence>
<dbReference type="HOGENOM" id="CLU_034963_2_0_1"/>
<name>G0V8L8_NAUCA</name>
<dbReference type="PANTHER" id="PTHR12419">
    <property type="entry name" value="OTU DOMAIN CONTAINING PROTEIN"/>
    <property type="match status" value="1"/>
</dbReference>
<dbReference type="KEGG" id="ncs:NCAS_0A12590"/>
<sequence length="292" mass="34088">MEELLAKQRKEKKDLQNQITGMKKQATKAKRKQVNAKCEELQQNLVEKHESEIKEWKIQNGEIDDEEEEEITPEKLLAQLEIKNEEPQPEVESKQEETHQEPKKRRNRQKERLAKRDAEIAKIKEEAKLEAAKQPNLKKIEQDALNQLYQINKVKEFDIKPDGHCLFASILDQLKLRHNDVDPDLNVSKLRTLSCNYIRANKDDFIPYLFDEATMSLKDIDEYTEEMETTAKWGGEIEILALSKVFDCPISVLMSGRATHKVNEDGSKPELKLVYYKHSYALGEHYNSLHDM</sequence>
<dbReference type="InterPro" id="IPR049771">
    <property type="entry name" value="OTU2-like_OTU"/>
</dbReference>
<feature type="compositionally biased region" description="Basic residues" evidence="1">
    <location>
        <begin position="25"/>
        <end position="34"/>
    </location>
</feature>
<dbReference type="Gene3D" id="3.90.70.80">
    <property type="match status" value="1"/>
</dbReference>
<proteinExistence type="predicted"/>
<dbReference type="GO" id="GO:0016579">
    <property type="term" value="P:protein deubiquitination"/>
    <property type="evidence" value="ECO:0007669"/>
    <property type="project" value="TreeGrafter"/>
</dbReference>
<feature type="region of interest" description="Disordered" evidence="1">
    <location>
        <begin position="49"/>
        <end position="114"/>
    </location>
</feature>
<reference evidence="3 4" key="1">
    <citation type="journal article" date="2011" name="Proc. Natl. Acad. Sci. U.S.A.">
        <title>Evolutionary erosion of yeast sex chromosomes by mating-type switching accidents.</title>
        <authorList>
            <person name="Gordon J.L."/>
            <person name="Armisen D."/>
            <person name="Proux-Wera E."/>
            <person name="Oheigeartaigh S.S."/>
            <person name="Byrne K.P."/>
            <person name="Wolfe K.H."/>
        </authorList>
    </citation>
    <scope>NUCLEOTIDE SEQUENCE [LARGE SCALE GENOMIC DNA]</scope>
    <source>
        <strain evidence="4">ATCC 76901 / BCRC 22586 / CBS 4309 / NBRC 1992 / NRRL Y-12630</strain>
    </source>
</reference>
<dbReference type="FunFam" id="3.90.70.80:FF:000022">
    <property type="entry name" value="OTU2p protein"/>
    <property type="match status" value="1"/>
</dbReference>
<dbReference type="OMA" id="YELGAHY"/>
<protein>
    <recommendedName>
        <fullName evidence="2">OTU domain-containing protein</fullName>
    </recommendedName>
</protein>
<evidence type="ECO:0000256" key="1">
    <source>
        <dbReference type="SAM" id="MobiDB-lite"/>
    </source>
</evidence>
<gene>
    <name evidence="3" type="primary">NCAS0A12590</name>
    <name evidence="3" type="ordered locus">NCAS_0A12590</name>
</gene>
<dbReference type="eggNOG" id="KOG2606">
    <property type="taxonomic scope" value="Eukaryota"/>
</dbReference>
<organism evidence="3 4">
    <name type="scientific">Naumovozyma castellii</name>
    <name type="common">Yeast</name>
    <name type="synonym">Saccharomyces castellii</name>
    <dbReference type="NCBI Taxonomy" id="27288"/>
    <lineage>
        <taxon>Eukaryota</taxon>
        <taxon>Fungi</taxon>
        <taxon>Dikarya</taxon>
        <taxon>Ascomycota</taxon>
        <taxon>Saccharomycotina</taxon>
        <taxon>Saccharomycetes</taxon>
        <taxon>Saccharomycetales</taxon>
        <taxon>Saccharomycetaceae</taxon>
        <taxon>Naumovozyma</taxon>
    </lineage>
</organism>
<dbReference type="MEROPS" id="C85.008"/>
<dbReference type="GO" id="GO:0004843">
    <property type="term" value="F:cysteine-type deubiquitinase activity"/>
    <property type="evidence" value="ECO:0007669"/>
    <property type="project" value="TreeGrafter"/>
</dbReference>
<dbReference type="AlphaFoldDB" id="G0V8L8"/>
<feature type="region of interest" description="Disordered" evidence="1">
    <location>
        <begin position="1"/>
        <end position="35"/>
    </location>
</feature>
<dbReference type="FunCoup" id="G0V8L8">
    <property type="interactions" value="730"/>
</dbReference>
<reference key="2">
    <citation type="submission" date="2011-08" db="EMBL/GenBank/DDBJ databases">
        <title>Genome sequence of Naumovozyma castellii.</title>
        <authorList>
            <person name="Gordon J.L."/>
            <person name="Armisen D."/>
            <person name="Proux-Wera E."/>
            <person name="OhEigeartaigh S.S."/>
            <person name="Byrne K.P."/>
            <person name="Wolfe K.H."/>
        </authorList>
    </citation>
    <scope>NUCLEOTIDE SEQUENCE</scope>
    <source>
        <strain>Type strain:CBS 4309</strain>
    </source>
</reference>
<feature type="compositionally biased region" description="Basic and acidic residues" evidence="1">
    <location>
        <begin position="82"/>
        <end position="101"/>
    </location>
</feature>
<dbReference type="PROSITE" id="PS50802">
    <property type="entry name" value="OTU"/>
    <property type="match status" value="1"/>
</dbReference>
<dbReference type="Proteomes" id="UP000001640">
    <property type="component" value="Chromosome 1"/>
</dbReference>
<feature type="compositionally biased region" description="Basic and acidic residues" evidence="1">
    <location>
        <begin position="1"/>
        <end position="15"/>
    </location>
</feature>
<feature type="compositionally biased region" description="Acidic residues" evidence="1">
    <location>
        <begin position="62"/>
        <end position="71"/>
    </location>
</feature>